<dbReference type="SUPFAM" id="SSF55103">
    <property type="entry name" value="FAD-linked oxidases, C-terminal domain"/>
    <property type="match status" value="2"/>
</dbReference>
<dbReference type="Gene3D" id="3.30.70.2740">
    <property type="match status" value="1"/>
</dbReference>
<feature type="domain" description="FAD-binding PCMH-type" evidence="5">
    <location>
        <begin position="481"/>
        <end position="651"/>
    </location>
</feature>
<dbReference type="PANTHER" id="PTHR42934">
    <property type="entry name" value="GLYCOLATE OXIDASE SUBUNIT GLCD"/>
    <property type="match status" value="1"/>
</dbReference>
<feature type="domain" description="FAD-binding PCMH-type" evidence="5">
    <location>
        <begin position="36"/>
        <end position="214"/>
    </location>
</feature>
<dbReference type="Pfam" id="PF01565">
    <property type="entry name" value="FAD_binding_4"/>
    <property type="match status" value="2"/>
</dbReference>
<evidence type="ECO:0000256" key="1">
    <source>
        <dbReference type="ARBA" id="ARBA00001974"/>
    </source>
</evidence>
<dbReference type="Pfam" id="PF02913">
    <property type="entry name" value="FAD-oxidase_C"/>
    <property type="match status" value="1"/>
</dbReference>
<dbReference type="Proteomes" id="UP000654345">
    <property type="component" value="Unassembled WGS sequence"/>
</dbReference>
<keyword evidence="2" id="KW-0285">Flavoprotein</keyword>
<evidence type="ECO:0000256" key="4">
    <source>
        <dbReference type="ARBA" id="ARBA00023002"/>
    </source>
</evidence>
<evidence type="ECO:0000256" key="3">
    <source>
        <dbReference type="ARBA" id="ARBA00022827"/>
    </source>
</evidence>
<protein>
    <submittedName>
        <fullName evidence="6">Lactate dehydrogenase</fullName>
    </submittedName>
</protein>
<dbReference type="InterPro" id="IPR051914">
    <property type="entry name" value="FAD-linked_OxidoTrans_Type4"/>
</dbReference>
<comment type="caution">
    <text evidence="6">The sequence shown here is derived from an EMBL/GenBank/DDBJ whole genome shotgun (WGS) entry which is preliminary data.</text>
</comment>
<organism evidence="6 7">
    <name type="scientific">Ktedonobacter robiniae</name>
    <dbReference type="NCBI Taxonomy" id="2778365"/>
    <lineage>
        <taxon>Bacteria</taxon>
        <taxon>Bacillati</taxon>
        <taxon>Chloroflexota</taxon>
        <taxon>Ktedonobacteria</taxon>
        <taxon>Ktedonobacterales</taxon>
        <taxon>Ktedonobacteraceae</taxon>
        <taxon>Ktedonobacter</taxon>
    </lineage>
</organism>
<evidence type="ECO:0000313" key="6">
    <source>
        <dbReference type="EMBL" id="GHO53453.1"/>
    </source>
</evidence>
<dbReference type="InterPro" id="IPR036318">
    <property type="entry name" value="FAD-bd_PCMH-like_sf"/>
</dbReference>
<dbReference type="InterPro" id="IPR016171">
    <property type="entry name" value="Vanillyl_alc_oxidase_C-sub2"/>
</dbReference>
<dbReference type="InterPro" id="IPR016169">
    <property type="entry name" value="FAD-bd_PCMH_sub2"/>
</dbReference>
<dbReference type="Gene3D" id="1.10.45.10">
    <property type="entry name" value="Vanillyl-alcohol Oxidase, Chain A, domain 4"/>
    <property type="match status" value="1"/>
</dbReference>
<dbReference type="Gene3D" id="3.30.465.10">
    <property type="match status" value="2"/>
</dbReference>
<name>A0ABQ3UL83_9CHLR</name>
<keyword evidence="3" id="KW-0274">FAD</keyword>
<dbReference type="InterPro" id="IPR016164">
    <property type="entry name" value="FAD-linked_Oxase-like_C"/>
</dbReference>
<dbReference type="SUPFAM" id="SSF56176">
    <property type="entry name" value="FAD-binding/transporter-associated domain-like"/>
    <property type="match status" value="2"/>
</dbReference>
<keyword evidence="4" id="KW-0560">Oxidoreductase</keyword>
<evidence type="ECO:0000313" key="7">
    <source>
        <dbReference type="Proteomes" id="UP000654345"/>
    </source>
</evidence>
<dbReference type="PROSITE" id="PS51387">
    <property type="entry name" value="FAD_PCMH"/>
    <property type="match status" value="2"/>
</dbReference>
<dbReference type="InterPro" id="IPR006094">
    <property type="entry name" value="Oxid_FAD_bind_N"/>
</dbReference>
<proteinExistence type="predicted"/>
<accession>A0ABQ3UL83</accession>
<keyword evidence="7" id="KW-1185">Reference proteome</keyword>
<dbReference type="PANTHER" id="PTHR42934:SF1">
    <property type="entry name" value="GLYCOLATE OXIDASE SUBUNIT GLCD"/>
    <property type="match status" value="1"/>
</dbReference>
<dbReference type="RefSeq" id="WP_201370280.1">
    <property type="nucleotide sequence ID" value="NZ_BNJG01000001.1"/>
</dbReference>
<evidence type="ECO:0000259" key="5">
    <source>
        <dbReference type="PROSITE" id="PS51387"/>
    </source>
</evidence>
<reference evidence="6 7" key="1">
    <citation type="journal article" date="2021" name="Int. J. Syst. Evol. Microbiol.">
        <title>Reticulibacter mediterranei gen. nov., sp. nov., within the new family Reticulibacteraceae fam. nov., and Ktedonospora formicarum gen. nov., sp. nov., Ktedonobacter robiniae sp. nov., Dictyobacter formicarum sp. nov. and Dictyobacter arantiisoli sp. nov., belonging to the class Ktedonobacteria.</title>
        <authorList>
            <person name="Yabe S."/>
            <person name="Zheng Y."/>
            <person name="Wang C.M."/>
            <person name="Sakai Y."/>
            <person name="Abe K."/>
            <person name="Yokota A."/>
            <person name="Donadio S."/>
            <person name="Cavaletti L."/>
            <person name="Monciardini P."/>
        </authorList>
    </citation>
    <scope>NUCLEOTIDE SEQUENCE [LARGE SCALE GENOMIC DNA]</scope>
    <source>
        <strain evidence="6 7">SOSP1-30</strain>
    </source>
</reference>
<gene>
    <name evidence="6" type="ORF">KSB_19280</name>
</gene>
<comment type="cofactor">
    <cofactor evidence="1">
        <name>FAD</name>
        <dbReference type="ChEBI" id="CHEBI:57692"/>
    </cofactor>
</comment>
<dbReference type="InterPro" id="IPR004113">
    <property type="entry name" value="FAD-bd_oxidored_4_C"/>
</dbReference>
<evidence type="ECO:0000256" key="2">
    <source>
        <dbReference type="ARBA" id="ARBA00022630"/>
    </source>
</evidence>
<dbReference type="EMBL" id="BNJG01000001">
    <property type="protein sequence ID" value="GHO53453.1"/>
    <property type="molecule type" value="Genomic_DNA"/>
</dbReference>
<dbReference type="InterPro" id="IPR016166">
    <property type="entry name" value="FAD-bd_PCMH"/>
</dbReference>
<sequence length="868" mass="95204">MLKETAQHSLEHILPKGQVFVDRATLIAYEVDAGIDRGRPEGVVFPRTTEEVARVVRWAAQHNIPLVARGAGTGLSGGAVADRGGVIVEFAHMNHILEIETLGRSAIVEPALINLRLDEQARVHGLYFPPDPSSQRASTMGGNVAENSGGPHCFKYGVTTNYVTGLKAVLADGSIIHAGGSAFDYPEYDFCGLLTGSEGMLGMITEITVRLQRNPPGVKTMLVVFDSVEQAGVAVSAIIAAGLVPATMEMMDQKITHIIEPFAKAGLPLDAGAILIIEVDGYIESLGTQIHEIEQILLTNGGKNIRIANSEDERARIWLARKSAAGAVTRLSPSYYTVDVTVPRSRLAETLSEVNQIIERHNLRAGHLLHAGDGNLHPMILVPEPGNPELMHRVHMAGRDMVQCCVEKGGSLSGEHGIGIEKREFMTLMHKPHELMAMWDIKQAFDPKNILNPGKLFPSPEPGLQTPFKGYTLDYQDTTTNRETPEHVFTPENAEDAAQGLLALAEGRQRAYINHKRFQQPGVQISTANMRGIKEYARDDMYITVGAGTTLHEIQDFLVEEKKQLPITSPWPDATIGGIIASNINAPLRMRYGSIRDLVLYATVALSDGRVIRTGRPIVKNVAGYDITRLFVGSYGTLGLMSDITLKVSSLPRQQQTLVIPVDDLQQGLNWARAALAYPLVGSGIVLYRGNQGPHMQGSPYTLVYSAEGLREDVETEIQQVQEALREAGAPEEQIVENWSATNAWEQFLRREGTHVRVGVSPRKAFSYIRQQQAVLERNDYMVDFNSGHIYIASQEESVPGTQAWLEELRTPALQQGGYALVTALPDALNGHIERWGYQPDGLKVMHALKQRWDPQSVLTSGIGFLEV</sequence>